<dbReference type="Gene3D" id="3.40.630.30">
    <property type="match status" value="1"/>
</dbReference>
<proteinExistence type="predicted"/>
<dbReference type="EMBL" id="BPQP01000023">
    <property type="protein sequence ID" value="GJD94473.1"/>
    <property type="molecule type" value="Genomic_DNA"/>
</dbReference>
<evidence type="ECO:0000259" key="1">
    <source>
        <dbReference type="PROSITE" id="PS51186"/>
    </source>
</evidence>
<name>A0ABQ4RXW4_9HYPH</name>
<comment type="caution">
    <text evidence="2">The sequence shown here is derived from an EMBL/GenBank/DDBJ whole genome shotgun (WGS) entry which is preliminary data.</text>
</comment>
<dbReference type="Proteomes" id="UP001055125">
    <property type="component" value="Unassembled WGS sequence"/>
</dbReference>
<dbReference type="InterPro" id="IPR000182">
    <property type="entry name" value="GNAT_dom"/>
</dbReference>
<gene>
    <name evidence="2" type="ORF">OCOJLMKI_1675</name>
</gene>
<protein>
    <recommendedName>
        <fullName evidence="1">N-acetyltransferase domain-containing protein</fullName>
    </recommendedName>
</protein>
<dbReference type="Pfam" id="PF00583">
    <property type="entry name" value="Acetyltransf_1"/>
    <property type="match status" value="1"/>
</dbReference>
<dbReference type="InterPro" id="IPR016181">
    <property type="entry name" value="Acyl_CoA_acyltransferase"/>
</dbReference>
<dbReference type="SUPFAM" id="SSF55729">
    <property type="entry name" value="Acyl-CoA N-acyltransferases (Nat)"/>
    <property type="match status" value="1"/>
</dbReference>
<evidence type="ECO:0000313" key="3">
    <source>
        <dbReference type="Proteomes" id="UP001055125"/>
    </source>
</evidence>
<evidence type="ECO:0000313" key="2">
    <source>
        <dbReference type="EMBL" id="GJD94473.1"/>
    </source>
</evidence>
<dbReference type="RefSeq" id="WP_238243648.1">
    <property type="nucleotide sequence ID" value="NZ_BPQP01000023.1"/>
</dbReference>
<reference evidence="2" key="1">
    <citation type="journal article" date="2021" name="Front. Microbiol.">
        <title>Comprehensive Comparative Genomics and Phenotyping of Methylobacterium Species.</title>
        <authorList>
            <person name="Alessa O."/>
            <person name="Ogura Y."/>
            <person name="Fujitani Y."/>
            <person name="Takami H."/>
            <person name="Hayashi T."/>
            <person name="Sahin N."/>
            <person name="Tani A."/>
        </authorList>
    </citation>
    <scope>NUCLEOTIDE SEQUENCE</scope>
    <source>
        <strain evidence="2">DSM 19015</strain>
    </source>
</reference>
<keyword evidence="3" id="KW-1185">Reference proteome</keyword>
<dbReference type="PROSITE" id="PS51186">
    <property type="entry name" value="GNAT"/>
    <property type="match status" value="1"/>
</dbReference>
<accession>A0ABQ4RXW4</accession>
<feature type="domain" description="N-acetyltransferase" evidence="1">
    <location>
        <begin position="63"/>
        <end position="224"/>
    </location>
</feature>
<sequence length="239" mass="26522">MTFRDGGDGTPREGLDPAEGRIARFVRKVRWRLREGIYAGRVSVGLRRDVHAPVAVPSARIPLSLRSFEPEDLAWLFPDDDTGSGADERADIAWRLRMVERGALFSHCFVAIDETSGRPCHVQWITEAGYDAAIRRGGALPVLGPDQAMLENAYTPPQYRGMGVMTAVTAMMAKRAADVGARTVIAFVDEDNVSSLKGACRAGFRPYMIRVRRQYAFGLVRTARFDPLPADYAFPHQRP</sequence>
<reference evidence="2" key="2">
    <citation type="submission" date="2021-08" db="EMBL/GenBank/DDBJ databases">
        <authorList>
            <person name="Tani A."/>
            <person name="Ola A."/>
            <person name="Ogura Y."/>
            <person name="Katsura K."/>
            <person name="Hayashi T."/>
        </authorList>
    </citation>
    <scope>NUCLEOTIDE SEQUENCE</scope>
    <source>
        <strain evidence="2">DSM 19015</strain>
    </source>
</reference>
<organism evidence="2 3">
    <name type="scientific">Methylobacterium iners</name>
    <dbReference type="NCBI Taxonomy" id="418707"/>
    <lineage>
        <taxon>Bacteria</taxon>
        <taxon>Pseudomonadati</taxon>
        <taxon>Pseudomonadota</taxon>
        <taxon>Alphaproteobacteria</taxon>
        <taxon>Hyphomicrobiales</taxon>
        <taxon>Methylobacteriaceae</taxon>
        <taxon>Methylobacterium</taxon>
    </lineage>
</organism>